<evidence type="ECO:0000256" key="3">
    <source>
        <dbReference type="RuleBase" id="RU362003"/>
    </source>
</evidence>
<sequence>MAQMASSLGSPRLLLRMGREAAQQQHLASGTEVQKVLRLAVGHSLDLQRTDGAWCGEVHSNATFTAQYVFLQQQIGLPLDPTEIEGLSRWLFSQQNEDGSWGLGPGLGGDVSTTTETYLALKILGVSPEDPRMAAARTSIIKAGSLPATRMFTRVFLASFGLIPWSAVPPLPAELILLPTLFPVNIYNLSSWARATCVPLLLIRHHEPLHSLPNGRHAENDFLDELWTKDIPRDFCYTTPLSRMWRLGDYAGIFFTSADHGFRFLGQYFNSPLRNLSRRKIINWILDHQEQSGEWAGYWPPQHNNIWALSLEGYSLDHPVLRRGIAAVKSFVLHDATGMRAQVTVSQVWDTALMSIALSDSAPSTGIISPTQAIDWLMHHEVASHRGDWRVLRPKLATGGFCFEEFNTLYPDVDDTAAVIMALIKSNPAHLISGCVRRAAQWILGMQNRDGGWGAFDWNNDKFFLNKIPFSDMDSLCDPSTPDVTGRIIECFGMMMAGRHGYSLDCQLENRLRASSQLAIAYLLGCQENNGSWWGRWGVNYLYGTSNVLCGLAYYYDRSSLSKGDGKSNSNIVSAVDRASEWLKARQHSNGGWGEGLESYDNAQLAGCGQPTASQSAWVTMALLNYLSPTDEVIQRGVSYLVRNQVKYGDESRATWPLERYTATGFPGHLYMEYDYYRHYFPIMALGRYVNKLSGSHKLL</sequence>
<keyword evidence="1" id="KW-0677">Repeat</keyword>
<dbReference type="Pfam" id="PF13249">
    <property type="entry name" value="SQHop_cyclase_N"/>
    <property type="match status" value="1"/>
</dbReference>
<name>F0UQS2_AJEC8</name>
<dbReference type="OMA" id="WILQHQE"/>
<dbReference type="HOGENOM" id="CLU_019345_0_0_1"/>
<comment type="similarity">
    <text evidence="3">Belongs to the terpene cyclase/mutase family.</text>
</comment>
<dbReference type="GO" id="GO:0016866">
    <property type="term" value="F:intramolecular transferase activity"/>
    <property type="evidence" value="ECO:0007669"/>
    <property type="project" value="InterPro"/>
</dbReference>
<protein>
    <recommendedName>
        <fullName evidence="3">Terpene cyclase/mutase family member</fullName>
        <ecNumber evidence="3">5.4.99.-</ecNumber>
    </recommendedName>
</protein>
<dbReference type="EC" id="5.4.99.-" evidence="3"/>
<evidence type="ECO:0000256" key="1">
    <source>
        <dbReference type="ARBA" id="ARBA00022737"/>
    </source>
</evidence>
<evidence type="ECO:0000259" key="4">
    <source>
        <dbReference type="Pfam" id="PF13243"/>
    </source>
</evidence>
<dbReference type="NCBIfam" id="TIGR01507">
    <property type="entry name" value="hopene_cyclase"/>
    <property type="match status" value="1"/>
</dbReference>
<dbReference type="PANTHER" id="PTHR11764:SF82">
    <property type="entry name" value="TERPENE CYCLASE_MUTASE FAMILY MEMBER"/>
    <property type="match status" value="1"/>
</dbReference>
<dbReference type="Proteomes" id="UP000008142">
    <property type="component" value="Unassembled WGS sequence"/>
</dbReference>
<evidence type="ECO:0000313" key="7">
    <source>
        <dbReference type="Proteomes" id="UP000008142"/>
    </source>
</evidence>
<dbReference type="OrthoDB" id="21502at2759"/>
<dbReference type="Gene3D" id="1.50.10.20">
    <property type="match status" value="2"/>
</dbReference>
<feature type="domain" description="Squalene cyclase C-terminal" evidence="4">
    <location>
        <begin position="345"/>
        <end position="690"/>
    </location>
</feature>
<keyword evidence="2 3" id="KW-0413">Isomerase</keyword>
<dbReference type="InterPro" id="IPR006400">
    <property type="entry name" value="Hopene-cyclase"/>
</dbReference>
<accession>F0UQS2</accession>
<dbReference type="InterPro" id="IPR008930">
    <property type="entry name" value="Terpenoid_cyclase/PrenylTrfase"/>
</dbReference>
<feature type="domain" description="Squalene cyclase N-terminal" evidence="5">
    <location>
        <begin position="40"/>
        <end position="335"/>
    </location>
</feature>
<dbReference type="InterPro" id="IPR032696">
    <property type="entry name" value="SQ_cyclase_C"/>
</dbReference>
<evidence type="ECO:0000259" key="5">
    <source>
        <dbReference type="Pfam" id="PF13249"/>
    </source>
</evidence>
<organism evidence="7">
    <name type="scientific">Ajellomyces capsulatus (strain H88)</name>
    <name type="common">Darling's disease fungus</name>
    <name type="synonym">Histoplasma capsulatum</name>
    <dbReference type="NCBI Taxonomy" id="544711"/>
    <lineage>
        <taxon>Eukaryota</taxon>
        <taxon>Fungi</taxon>
        <taxon>Dikarya</taxon>
        <taxon>Ascomycota</taxon>
        <taxon>Pezizomycotina</taxon>
        <taxon>Eurotiomycetes</taxon>
        <taxon>Eurotiomycetidae</taxon>
        <taxon>Onygenales</taxon>
        <taxon>Ajellomycetaceae</taxon>
        <taxon>Histoplasma</taxon>
    </lineage>
</organism>
<reference evidence="7" key="1">
    <citation type="submission" date="2008-07" db="EMBL/GenBank/DDBJ databases">
        <title>Annotation of Ajellomyces capsulatus strain H88.</title>
        <authorList>
            <person name="Champion M."/>
            <person name="Cuomo C."/>
            <person name="Ma L.-J."/>
            <person name="Henn M.R."/>
            <person name="Sil A."/>
            <person name="Goldman B."/>
            <person name="Young S.K."/>
            <person name="Kodira C.D."/>
            <person name="Zeng Q."/>
            <person name="Koehrsen M."/>
            <person name="Alvarado L."/>
            <person name="Berlin A."/>
            <person name="Borenstein D."/>
            <person name="Chen Z."/>
            <person name="Engels R."/>
            <person name="Freedman E."/>
            <person name="Gellesch M."/>
            <person name="Goldberg J."/>
            <person name="Griggs A."/>
            <person name="Gujja S."/>
            <person name="Heiman D."/>
            <person name="Hepburn T."/>
            <person name="Howarth C."/>
            <person name="Jen D."/>
            <person name="Larson L."/>
            <person name="Lewis B."/>
            <person name="Mehta T."/>
            <person name="Park D."/>
            <person name="Pearson M."/>
            <person name="Roberts A."/>
            <person name="Saif S."/>
            <person name="Shea T."/>
            <person name="Shenoy N."/>
            <person name="Sisk P."/>
            <person name="Stolte C."/>
            <person name="Sykes S."/>
            <person name="Walk T."/>
            <person name="White J."/>
            <person name="Yandava C."/>
            <person name="Klein B."/>
            <person name="McEwen J.G."/>
            <person name="Puccia R."/>
            <person name="Goldman G.H."/>
            <person name="Felipe M.S."/>
            <person name="Nino-Vega G."/>
            <person name="San-Blas G."/>
            <person name="Taylor J."/>
            <person name="Mendoza L."/>
            <person name="Galagan J."/>
            <person name="Nusbaum C."/>
            <person name="Birren B."/>
        </authorList>
    </citation>
    <scope>NUCLEOTIDE SEQUENCE [LARGE SCALE GENOMIC DNA]</scope>
    <source>
        <strain evidence="7">H88</strain>
    </source>
</reference>
<dbReference type="AlphaFoldDB" id="F0UQS2"/>
<evidence type="ECO:0000313" key="6">
    <source>
        <dbReference type="EMBL" id="EGC48249.1"/>
    </source>
</evidence>
<dbReference type="InterPro" id="IPR018333">
    <property type="entry name" value="Squalene_cyclase"/>
</dbReference>
<dbReference type="NCBIfam" id="TIGR01787">
    <property type="entry name" value="squalene_cyclas"/>
    <property type="match status" value="1"/>
</dbReference>
<dbReference type="STRING" id="544711.F0UQS2"/>
<dbReference type="GO" id="GO:0005811">
    <property type="term" value="C:lipid droplet"/>
    <property type="evidence" value="ECO:0007669"/>
    <property type="project" value="InterPro"/>
</dbReference>
<dbReference type="PANTHER" id="PTHR11764">
    <property type="entry name" value="TERPENE CYCLASE/MUTASE FAMILY MEMBER"/>
    <property type="match status" value="1"/>
</dbReference>
<dbReference type="EMBL" id="DS990641">
    <property type="protein sequence ID" value="EGC48249.1"/>
    <property type="molecule type" value="Genomic_DNA"/>
</dbReference>
<proteinExistence type="inferred from homology"/>
<evidence type="ECO:0000256" key="2">
    <source>
        <dbReference type="ARBA" id="ARBA00023235"/>
    </source>
</evidence>
<dbReference type="SUPFAM" id="SSF48239">
    <property type="entry name" value="Terpenoid cyclases/Protein prenyltransferases"/>
    <property type="match status" value="2"/>
</dbReference>
<dbReference type="Pfam" id="PF13243">
    <property type="entry name" value="SQHop_cyclase_C"/>
    <property type="match status" value="1"/>
</dbReference>
<gene>
    <name evidence="6" type="ORF">HCEG_07464</name>
</gene>
<dbReference type="VEuPathDB" id="FungiDB:I7I53_10903"/>
<dbReference type="SFLD" id="SFLDG01016">
    <property type="entry name" value="Prenyltransferase_Like_2"/>
    <property type="match status" value="1"/>
</dbReference>
<dbReference type="InterPro" id="IPR032697">
    <property type="entry name" value="SQ_cyclase_N"/>
</dbReference>
<dbReference type="GO" id="GO:0016104">
    <property type="term" value="P:triterpenoid biosynthetic process"/>
    <property type="evidence" value="ECO:0007669"/>
    <property type="project" value="InterPro"/>
</dbReference>